<feature type="transmembrane region" description="Helical" evidence="1">
    <location>
        <begin position="56"/>
        <end position="75"/>
    </location>
</feature>
<dbReference type="AlphaFoldDB" id="A0A6V8N8V7"/>
<feature type="transmembrane region" description="Helical" evidence="1">
    <location>
        <begin position="227"/>
        <end position="258"/>
    </location>
</feature>
<evidence type="ECO:0008006" key="4">
    <source>
        <dbReference type="Google" id="ProtNLM"/>
    </source>
</evidence>
<feature type="transmembrane region" description="Helical" evidence="1">
    <location>
        <begin position="204"/>
        <end position="220"/>
    </location>
</feature>
<name>A0A6V8N8V7_9BACT</name>
<keyword evidence="1" id="KW-0812">Transmembrane</keyword>
<sequence length="466" mass="50839">MSKPDHTPISVLREVPFPLVLAAFLVSGCVLAVPLFLELVRGCGHDIPQPELSADYLKALVWAGVLGLGILFWPVGGQDKRLLLIGWCAKVAVALGAMLAYENRYGLDAYMYFDESRGDFQFSAYSFTDGTANLINLARMHNLLIPDSYHAMKVSFAMLGLVGIYFFYRAGVLFLGREERRIFYLLCFFPGILFWSSILGKDPLVFMGIALYSFGVVGWTRRRQARYLVAIAAGVAAAVFIRQWLGIIMLVPLCLLVLRGVRGFAAKSVFTVFVAAALVVSAGPFLQRFKIEAITDLLTVADSTTKGFVSTAGGSTQELDVDLTNPRAVLAFLPKAAFTALFRPLPGEIMNPFGLLAGLESALLLGLLLLSLKRSRLRDLKEPLVQWCLLFLVIWALLNGIVSSANFGVGVRYKLQVLPLLLGLLMYLARRRKVPHARLQSASARAAYLAGPDAGASPGPSPDLSS</sequence>
<feature type="transmembrane region" description="Helical" evidence="1">
    <location>
        <begin position="15"/>
        <end position="36"/>
    </location>
</feature>
<gene>
    <name evidence="2" type="ORF">GMLC_25850</name>
</gene>
<reference evidence="3" key="1">
    <citation type="submission" date="2020-06" db="EMBL/GenBank/DDBJ databases">
        <title>Draft genomic sequecing of Geomonas sp. Red745.</title>
        <authorList>
            <person name="Itoh H."/>
            <person name="Xu Z.X."/>
            <person name="Ushijima N."/>
            <person name="Masuda Y."/>
            <person name="Shiratori Y."/>
            <person name="Senoo K."/>
        </authorList>
    </citation>
    <scope>NUCLEOTIDE SEQUENCE [LARGE SCALE GENOMIC DNA]</scope>
    <source>
        <strain evidence="3">Red745</strain>
    </source>
</reference>
<evidence type="ECO:0000256" key="1">
    <source>
        <dbReference type="SAM" id="Phobius"/>
    </source>
</evidence>
<protein>
    <recommendedName>
        <fullName evidence="4">Glycosyltransferase RgtA/B/C/D-like domain-containing protein</fullName>
    </recommendedName>
</protein>
<comment type="caution">
    <text evidence="2">The sequence shown here is derived from an EMBL/GenBank/DDBJ whole genome shotgun (WGS) entry which is preliminary data.</text>
</comment>
<dbReference type="Proteomes" id="UP000587586">
    <property type="component" value="Unassembled WGS sequence"/>
</dbReference>
<feature type="transmembrane region" description="Helical" evidence="1">
    <location>
        <begin position="82"/>
        <end position="101"/>
    </location>
</feature>
<feature type="transmembrane region" description="Helical" evidence="1">
    <location>
        <begin position="264"/>
        <end position="286"/>
    </location>
</feature>
<evidence type="ECO:0000313" key="3">
    <source>
        <dbReference type="Proteomes" id="UP000587586"/>
    </source>
</evidence>
<feature type="transmembrane region" description="Helical" evidence="1">
    <location>
        <begin position="154"/>
        <end position="175"/>
    </location>
</feature>
<dbReference type="PROSITE" id="PS51257">
    <property type="entry name" value="PROKAR_LIPOPROTEIN"/>
    <property type="match status" value="1"/>
</dbReference>
<keyword evidence="1" id="KW-1133">Transmembrane helix</keyword>
<proteinExistence type="predicted"/>
<evidence type="ECO:0000313" key="2">
    <source>
        <dbReference type="EMBL" id="GFO69006.1"/>
    </source>
</evidence>
<dbReference type="RefSeq" id="WP_183361561.1">
    <property type="nucleotide sequence ID" value="NZ_BLXZ01000005.1"/>
</dbReference>
<dbReference type="EMBL" id="BLXZ01000005">
    <property type="protein sequence ID" value="GFO69006.1"/>
    <property type="molecule type" value="Genomic_DNA"/>
</dbReference>
<accession>A0A6V8N8V7</accession>
<keyword evidence="3" id="KW-1185">Reference proteome</keyword>
<keyword evidence="1" id="KW-0472">Membrane</keyword>
<feature type="transmembrane region" description="Helical" evidence="1">
    <location>
        <begin position="182"/>
        <end position="198"/>
    </location>
</feature>
<feature type="transmembrane region" description="Helical" evidence="1">
    <location>
        <begin position="411"/>
        <end position="429"/>
    </location>
</feature>
<feature type="transmembrane region" description="Helical" evidence="1">
    <location>
        <begin position="384"/>
        <end position="405"/>
    </location>
</feature>
<organism evidence="2 3">
    <name type="scientific">Geomonas limicola</name>
    <dbReference type="NCBI Taxonomy" id="2740186"/>
    <lineage>
        <taxon>Bacteria</taxon>
        <taxon>Pseudomonadati</taxon>
        <taxon>Thermodesulfobacteriota</taxon>
        <taxon>Desulfuromonadia</taxon>
        <taxon>Geobacterales</taxon>
        <taxon>Geobacteraceae</taxon>
        <taxon>Geomonas</taxon>
    </lineage>
</organism>